<feature type="transmembrane region" description="Helical" evidence="8">
    <location>
        <begin position="388"/>
        <end position="411"/>
    </location>
</feature>
<organism evidence="9 10">
    <name type="scientific">Rhodococcus antarcticus</name>
    <dbReference type="NCBI Taxonomy" id="2987751"/>
    <lineage>
        <taxon>Bacteria</taxon>
        <taxon>Bacillati</taxon>
        <taxon>Actinomycetota</taxon>
        <taxon>Actinomycetes</taxon>
        <taxon>Mycobacteriales</taxon>
        <taxon>Nocardiaceae</taxon>
        <taxon>Rhodococcus</taxon>
    </lineage>
</organism>
<dbReference type="InterPro" id="IPR050277">
    <property type="entry name" value="Sodium:Solute_Symporter"/>
</dbReference>
<feature type="transmembrane region" description="Helical" evidence="8">
    <location>
        <begin position="157"/>
        <end position="176"/>
    </location>
</feature>
<feature type="transmembrane region" description="Helical" evidence="8">
    <location>
        <begin position="35"/>
        <end position="54"/>
    </location>
</feature>
<dbReference type="InterPro" id="IPR001734">
    <property type="entry name" value="Na/solute_symporter"/>
</dbReference>
<proteinExistence type="inferred from homology"/>
<feature type="transmembrane region" description="Helical" evidence="8">
    <location>
        <begin position="188"/>
        <end position="206"/>
    </location>
</feature>
<dbReference type="Proteomes" id="UP001164965">
    <property type="component" value="Chromosome"/>
</dbReference>
<evidence type="ECO:0000256" key="6">
    <source>
        <dbReference type="ARBA" id="ARBA00023136"/>
    </source>
</evidence>
<feature type="transmembrane region" description="Helical" evidence="8">
    <location>
        <begin position="361"/>
        <end position="382"/>
    </location>
</feature>
<evidence type="ECO:0000256" key="8">
    <source>
        <dbReference type="SAM" id="Phobius"/>
    </source>
</evidence>
<dbReference type="Gene3D" id="1.20.1730.10">
    <property type="entry name" value="Sodium/glucose cotransporter"/>
    <property type="match status" value="1"/>
</dbReference>
<comment type="similarity">
    <text evidence="2 7">Belongs to the sodium:solute symporter (SSF) (TC 2.A.21) family.</text>
</comment>
<name>A0ABY6P2A8_9NOCA</name>
<feature type="transmembrane region" description="Helical" evidence="8">
    <location>
        <begin position="418"/>
        <end position="437"/>
    </location>
</feature>
<dbReference type="InterPro" id="IPR038377">
    <property type="entry name" value="Na/Glc_symporter_sf"/>
</dbReference>
<evidence type="ECO:0000256" key="3">
    <source>
        <dbReference type="ARBA" id="ARBA00022448"/>
    </source>
</evidence>
<accession>A0ABY6P2A8</accession>
<evidence type="ECO:0000256" key="4">
    <source>
        <dbReference type="ARBA" id="ARBA00022692"/>
    </source>
</evidence>
<feature type="transmembrane region" description="Helical" evidence="8">
    <location>
        <begin position="314"/>
        <end position="340"/>
    </location>
</feature>
<evidence type="ECO:0000313" key="9">
    <source>
        <dbReference type="EMBL" id="UZJ25785.1"/>
    </source>
</evidence>
<dbReference type="EMBL" id="CP110615">
    <property type="protein sequence ID" value="UZJ25785.1"/>
    <property type="molecule type" value="Genomic_DNA"/>
</dbReference>
<gene>
    <name evidence="9" type="ORF">RHODO2019_04905</name>
</gene>
<feature type="transmembrane region" description="Helical" evidence="8">
    <location>
        <begin position="271"/>
        <end position="294"/>
    </location>
</feature>
<reference evidence="9" key="1">
    <citation type="submission" date="2022-10" db="EMBL/GenBank/DDBJ databases">
        <title>Rhodococcus sp.75.</title>
        <authorList>
            <person name="Sun M."/>
        </authorList>
    </citation>
    <scope>NUCLEOTIDE SEQUENCE</scope>
    <source>
        <strain evidence="9">75</strain>
    </source>
</reference>
<dbReference type="RefSeq" id="WP_265383889.1">
    <property type="nucleotide sequence ID" value="NZ_CP110615.1"/>
</dbReference>
<evidence type="ECO:0000256" key="7">
    <source>
        <dbReference type="RuleBase" id="RU362091"/>
    </source>
</evidence>
<feature type="transmembrane region" description="Helical" evidence="8">
    <location>
        <begin position="6"/>
        <end position="23"/>
    </location>
</feature>
<comment type="subcellular location">
    <subcellularLocation>
        <location evidence="1">Membrane</location>
        <topology evidence="1">Multi-pass membrane protein</topology>
    </subcellularLocation>
</comment>
<dbReference type="CDD" id="cd10322">
    <property type="entry name" value="SLC5sbd"/>
    <property type="match status" value="1"/>
</dbReference>
<dbReference type="Pfam" id="PF00474">
    <property type="entry name" value="SSF"/>
    <property type="match status" value="1"/>
</dbReference>
<keyword evidence="5 8" id="KW-1133">Transmembrane helix</keyword>
<feature type="transmembrane region" description="Helical" evidence="8">
    <location>
        <begin position="119"/>
        <end position="137"/>
    </location>
</feature>
<evidence type="ECO:0000256" key="5">
    <source>
        <dbReference type="ARBA" id="ARBA00022989"/>
    </source>
</evidence>
<feature type="transmembrane region" description="Helical" evidence="8">
    <location>
        <begin position="74"/>
        <end position="98"/>
    </location>
</feature>
<feature type="transmembrane region" description="Helical" evidence="8">
    <location>
        <begin position="449"/>
        <end position="473"/>
    </location>
</feature>
<dbReference type="PROSITE" id="PS50283">
    <property type="entry name" value="NA_SOLUT_SYMP_3"/>
    <property type="match status" value="1"/>
</dbReference>
<keyword evidence="4 8" id="KW-0812">Transmembrane</keyword>
<dbReference type="PANTHER" id="PTHR48086">
    <property type="entry name" value="SODIUM/PROLINE SYMPORTER-RELATED"/>
    <property type="match status" value="1"/>
</dbReference>
<keyword evidence="10" id="KW-1185">Reference proteome</keyword>
<dbReference type="PANTHER" id="PTHR48086:SF8">
    <property type="entry name" value="MONOCARBOXYLIC ACID PERMEASE"/>
    <property type="match status" value="1"/>
</dbReference>
<keyword evidence="3" id="KW-0813">Transport</keyword>
<protein>
    <submittedName>
        <fullName evidence="9">Sodium:solute symporter family protein</fullName>
    </submittedName>
</protein>
<feature type="transmembrane region" description="Helical" evidence="8">
    <location>
        <begin position="232"/>
        <end position="250"/>
    </location>
</feature>
<sequence length="499" mass="53540">MNVALVVLGAGLVVALALGLRARRGREMNLEEWSVGGRSFGVVFVFLLLAGEIYTTFTFLGGSGFSYANGGPALYILAYGCLAYVMSYWLLPAIWRYAQREKLVSQADFFTRKYNSRNLGILVSLIGVVAMVPYLILQLKGMAIIVAETSYGAVSQTTAIIIGTVVLTAYVMVSGIHGAAWTAVLKDILILAVAIFLGIYLPWHYYGGITPMFRSVQEMDPGFLTLHTPKLGVSWFISTVLLTSLGFYMWPHFFGATFSAKHERVLRRNAVIFPLYQLVLLFIFFVGFAAVLKVPGLKGTDSDLALLRLSRDTFAPWFVGLIGVTGMLTALVPGSMLLTTSATMLAKNVYAELRPGTSPKTVLRLAQLLVPVLAAITLLLTFGGGSTIVALLLLGYAFVTQLFPALIASLLPRNPVTTWGAAAGMVVGVAVVSYVIIAKRSVGSLLPFLPQWAATLNVGIIALVANVVALAVVSTFTKGARRSAAPSNPSLEPVRGGTR</sequence>
<evidence type="ECO:0000256" key="2">
    <source>
        <dbReference type="ARBA" id="ARBA00006434"/>
    </source>
</evidence>
<evidence type="ECO:0000313" key="10">
    <source>
        <dbReference type="Proteomes" id="UP001164965"/>
    </source>
</evidence>
<evidence type="ECO:0000256" key="1">
    <source>
        <dbReference type="ARBA" id="ARBA00004141"/>
    </source>
</evidence>
<keyword evidence="6 8" id="KW-0472">Membrane</keyword>